<dbReference type="EC" id="4.3.1.19" evidence="11"/>
<comment type="catalytic activity">
    <reaction evidence="1 11">
        <text>L-threonine = 2-oxobutanoate + NH4(+)</text>
        <dbReference type="Rhea" id="RHEA:22108"/>
        <dbReference type="ChEBI" id="CHEBI:16763"/>
        <dbReference type="ChEBI" id="CHEBI:28938"/>
        <dbReference type="ChEBI" id="CHEBI:57926"/>
        <dbReference type="EC" id="4.3.1.19"/>
    </reaction>
</comment>
<protein>
    <recommendedName>
        <fullName evidence="11">Threonine dehydratase</fullName>
        <ecNumber evidence="11">4.3.1.19</ecNumber>
    </recommendedName>
    <alternativeName>
        <fullName evidence="11">Threonine deaminase</fullName>
    </alternativeName>
</protein>
<evidence type="ECO:0000256" key="10">
    <source>
        <dbReference type="ARBA" id="ARBA00023304"/>
    </source>
</evidence>
<dbReference type="GO" id="GO:0009097">
    <property type="term" value="P:isoleucine biosynthetic process"/>
    <property type="evidence" value="ECO:0007669"/>
    <property type="project" value="UniProtKB-UniRule"/>
</dbReference>
<feature type="compositionally biased region" description="Low complexity" evidence="12">
    <location>
        <begin position="59"/>
        <end position="68"/>
    </location>
</feature>
<dbReference type="FunFam" id="3.40.50.1100:FF:000008">
    <property type="entry name" value="L-threonine dehydratase"/>
    <property type="match status" value="1"/>
</dbReference>
<dbReference type="InterPro" id="IPR038110">
    <property type="entry name" value="TD_ACT-like_sf"/>
</dbReference>
<evidence type="ECO:0000256" key="5">
    <source>
        <dbReference type="ARBA" id="ARBA00022605"/>
    </source>
</evidence>
<dbReference type="AlphaFoldDB" id="A0AAN6GS08"/>
<gene>
    <name evidence="15" type="primary">ILV1</name>
    <name evidence="15" type="ORF">OC846_003722</name>
</gene>
<keyword evidence="16" id="KW-1185">Reference proteome</keyword>
<feature type="compositionally biased region" description="Low complexity" evidence="12">
    <location>
        <begin position="1"/>
        <end position="21"/>
    </location>
</feature>
<comment type="caution">
    <text evidence="15">The sequence shown here is derived from an EMBL/GenBank/DDBJ whole genome shotgun (WGS) entry which is preliminary data.</text>
</comment>
<evidence type="ECO:0000313" key="16">
    <source>
        <dbReference type="Proteomes" id="UP001176517"/>
    </source>
</evidence>
<proteinExistence type="inferred from homology"/>
<feature type="compositionally biased region" description="Polar residues" evidence="12">
    <location>
        <begin position="592"/>
        <end position="601"/>
    </location>
</feature>
<evidence type="ECO:0000256" key="12">
    <source>
        <dbReference type="SAM" id="MobiDB-lite"/>
    </source>
</evidence>
<reference evidence="15" key="1">
    <citation type="journal article" date="2023" name="PhytoFront">
        <title>Draft Genome Resources of Seven Strains of Tilletia horrida, Causal Agent of Kernel Smut of Rice.</title>
        <authorList>
            <person name="Khanal S."/>
            <person name="Antony Babu S."/>
            <person name="Zhou X.G."/>
        </authorList>
    </citation>
    <scope>NUCLEOTIDE SEQUENCE</scope>
    <source>
        <strain evidence="15">TX6</strain>
    </source>
</reference>
<keyword evidence="8 11" id="KW-0663">Pyridoxal phosphate</keyword>
<dbReference type="PANTHER" id="PTHR48078">
    <property type="entry name" value="THREONINE DEHYDRATASE, MITOCHONDRIAL-RELATED"/>
    <property type="match status" value="1"/>
</dbReference>
<evidence type="ECO:0000256" key="11">
    <source>
        <dbReference type="RuleBase" id="RU362012"/>
    </source>
</evidence>
<feature type="compositionally biased region" description="Polar residues" evidence="12">
    <location>
        <begin position="676"/>
        <end position="706"/>
    </location>
</feature>
<dbReference type="InterPro" id="IPR050147">
    <property type="entry name" value="Ser/Thr_Dehydratase"/>
</dbReference>
<dbReference type="Gene3D" id="3.40.1020.10">
    <property type="entry name" value="Biosynthetic Threonine Deaminase, Domain 3"/>
    <property type="match status" value="2"/>
</dbReference>
<dbReference type="InterPro" id="IPR001926">
    <property type="entry name" value="TrpB-like_PALP"/>
</dbReference>
<feature type="region of interest" description="Disordered" evidence="12">
    <location>
        <begin position="88"/>
        <end position="127"/>
    </location>
</feature>
<dbReference type="EMBL" id="JAPDMZ010000095">
    <property type="protein sequence ID" value="KAK0550337.1"/>
    <property type="molecule type" value="Genomic_DNA"/>
</dbReference>
<evidence type="ECO:0000259" key="14">
    <source>
        <dbReference type="Pfam" id="PF00585"/>
    </source>
</evidence>
<dbReference type="Pfam" id="PF00291">
    <property type="entry name" value="PALP"/>
    <property type="match status" value="1"/>
</dbReference>
<feature type="region of interest" description="Disordered" evidence="12">
    <location>
        <begin position="1"/>
        <end position="74"/>
    </location>
</feature>
<dbReference type="GO" id="GO:0004794">
    <property type="term" value="F:threonine deaminase activity"/>
    <property type="evidence" value="ECO:0007669"/>
    <property type="project" value="UniProtKB-UniRule"/>
</dbReference>
<dbReference type="PROSITE" id="PS00165">
    <property type="entry name" value="DEHYDRATASE_SER_THR"/>
    <property type="match status" value="1"/>
</dbReference>
<sequence length="882" mass="93292">MESASSSTSTATAAAIAGAASRPNFPSGTGLVDNDVQPSRPPTPDSARLGSDSPNTPTSSSAAAAAAAAEEDRLATDSLAGLQLNSTDQATRGSHHHLPTSLPSATSSTGKTPLTARPPIRKTNLPTHLYSSLPKHTMLPDGTPDYLQLILSAQLDPLVKLTPLESAHNLSARLGCQVLLKREDLQPVFSFKLRGAFNMMRQLNQEQKWKGVIACSAGNHAQGVAMAGAHLKIPCTIVMPVGTPEIKSANVARLGAKVVLHGLDFDAAKAECNRLAEAYGLTLIPPFDHPHVIAGQGTIASEISRQLDLSSVDAIFCCVGGGGLLAGVASFIKRIAPPHVKVIGVETYDGDALYRSLQAGKRVLLDDVGLFSDGTAVRIVGEECFRICANTVDDVVRVSNDEICAAIKDIFEETRSVPEPAGALATAGMKRYIDTYHLRGSNQKFVTLVSGANVNFSRLRFVAERADLGERREAMIAVGMEERRGQFLDLYQNHIYPRVVTEVSYRYSGSSSDENKEGRGKKAQLFISFLLSAPPGVDAGPVVSGLPADVDDGVGPPTLELAKKAAAAAAAVNDDVQSPELAASLRWASSIGNPASTSESGLPNGGRLNWGTGGPKPAENVPAGTAGLGLSTSPGSDSTTTADPSNGDALKADNQSDENASVTSNSTSKPLALKTDSATLRNSKSTTSQSTAVAPNGAGSASTSSVHPKRAHMVRRGSGATADDLRPPAPELEDMLRKLEASGMPAIDISGNELAKAHARYIIGGKASVKHERIFRFEFPERPNALQKFLVTLHETKTKYPRNITLFHYRNYGSDVGKVLAGIAVNLDAGASNDVAGVSQMSEAERELEARSDLDRWLVEELGYPFVEETENVVYQRFLRDD</sequence>
<dbReference type="PANTHER" id="PTHR48078:SF11">
    <property type="entry name" value="THREONINE DEHYDRATASE, MITOCHONDRIAL"/>
    <property type="match status" value="1"/>
</dbReference>
<comment type="pathway">
    <text evidence="3 11">Amino-acid biosynthesis; L-isoleucine biosynthesis; 2-oxobutanoate from L-threonine: step 1/1.</text>
</comment>
<evidence type="ECO:0000256" key="2">
    <source>
        <dbReference type="ARBA" id="ARBA00001933"/>
    </source>
</evidence>
<feature type="compositionally biased region" description="Low complexity" evidence="12">
    <location>
        <begin position="99"/>
        <end position="109"/>
    </location>
</feature>
<dbReference type="InterPro" id="IPR000634">
    <property type="entry name" value="Ser/Thr_deHydtase_PyrdxlP-BS"/>
</dbReference>
<keyword evidence="10 11" id="KW-0100">Branched-chain amino acid biosynthesis</keyword>
<comment type="cofactor">
    <cofactor evidence="2 11">
        <name>pyridoxal 5'-phosphate</name>
        <dbReference type="ChEBI" id="CHEBI:597326"/>
    </cofactor>
</comment>
<dbReference type="Pfam" id="PF00585">
    <property type="entry name" value="Thr_dehydrat_C"/>
    <property type="match status" value="1"/>
</dbReference>
<keyword evidence="6 11" id="KW-0412">Isoleucine biosynthesis</keyword>
<evidence type="ECO:0000256" key="6">
    <source>
        <dbReference type="ARBA" id="ARBA00022624"/>
    </source>
</evidence>
<dbReference type="SUPFAM" id="SSF53686">
    <property type="entry name" value="Tryptophan synthase beta subunit-like PLP-dependent enzymes"/>
    <property type="match status" value="1"/>
</dbReference>
<dbReference type="CDD" id="cd04907">
    <property type="entry name" value="ACT_ThrD-I_2"/>
    <property type="match status" value="1"/>
</dbReference>
<dbReference type="InterPro" id="IPR005787">
    <property type="entry name" value="Thr_deHydtase_biosynth"/>
</dbReference>
<dbReference type="GO" id="GO:0006565">
    <property type="term" value="P:L-serine catabolic process"/>
    <property type="evidence" value="ECO:0007669"/>
    <property type="project" value="TreeGrafter"/>
</dbReference>
<dbReference type="GO" id="GO:0030170">
    <property type="term" value="F:pyridoxal phosphate binding"/>
    <property type="evidence" value="ECO:0007669"/>
    <property type="project" value="InterPro"/>
</dbReference>
<feature type="compositionally biased region" description="Polar residues" evidence="12">
    <location>
        <begin position="657"/>
        <end position="669"/>
    </location>
</feature>
<dbReference type="Gene3D" id="3.40.50.1100">
    <property type="match status" value="2"/>
</dbReference>
<dbReference type="GO" id="GO:0006567">
    <property type="term" value="P:L-threonine catabolic process"/>
    <property type="evidence" value="ECO:0007669"/>
    <property type="project" value="TreeGrafter"/>
</dbReference>
<feature type="domain" description="Tryptophan synthase beta chain-like PALP" evidence="13">
    <location>
        <begin position="157"/>
        <end position="451"/>
    </location>
</feature>
<dbReference type="InterPro" id="IPR001721">
    <property type="entry name" value="TD_ACT-like"/>
</dbReference>
<dbReference type="NCBIfam" id="TIGR01124">
    <property type="entry name" value="ilvA_2Cterm"/>
    <property type="match status" value="1"/>
</dbReference>
<comment type="similarity">
    <text evidence="4 11">Belongs to the serine/threonine dehydratase family.</text>
</comment>
<dbReference type="InterPro" id="IPR045865">
    <property type="entry name" value="ACT-like_dom_sf"/>
</dbReference>
<organism evidence="15 16">
    <name type="scientific">Tilletia horrida</name>
    <dbReference type="NCBI Taxonomy" id="155126"/>
    <lineage>
        <taxon>Eukaryota</taxon>
        <taxon>Fungi</taxon>
        <taxon>Dikarya</taxon>
        <taxon>Basidiomycota</taxon>
        <taxon>Ustilaginomycotina</taxon>
        <taxon>Exobasidiomycetes</taxon>
        <taxon>Tilletiales</taxon>
        <taxon>Tilletiaceae</taxon>
        <taxon>Tilletia</taxon>
    </lineage>
</organism>
<evidence type="ECO:0000256" key="8">
    <source>
        <dbReference type="ARBA" id="ARBA00022898"/>
    </source>
</evidence>
<keyword evidence="9 11" id="KW-0456">Lyase</keyword>
<dbReference type="GO" id="GO:0003941">
    <property type="term" value="F:L-serine ammonia-lyase activity"/>
    <property type="evidence" value="ECO:0007669"/>
    <property type="project" value="TreeGrafter"/>
</dbReference>
<name>A0AAN6GS08_9BASI</name>
<evidence type="ECO:0000259" key="13">
    <source>
        <dbReference type="Pfam" id="PF00291"/>
    </source>
</evidence>
<evidence type="ECO:0000256" key="4">
    <source>
        <dbReference type="ARBA" id="ARBA00010869"/>
    </source>
</evidence>
<evidence type="ECO:0000313" key="15">
    <source>
        <dbReference type="EMBL" id="KAK0550337.1"/>
    </source>
</evidence>
<keyword evidence="5 11" id="KW-0028">Amino-acid biosynthesis</keyword>
<dbReference type="FunFam" id="3.40.50.1100:FF:000005">
    <property type="entry name" value="Threonine dehydratase catabolic"/>
    <property type="match status" value="1"/>
</dbReference>
<accession>A0AAN6GS08</accession>
<evidence type="ECO:0000256" key="9">
    <source>
        <dbReference type="ARBA" id="ARBA00023239"/>
    </source>
</evidence>
<dbReference type="Proteomes" id="UP001176517">
    <property type="component" value="Unassembled WGS sequence"/>
</dbReference>
<dbReference type="InterPro" id="IPR036052">
    <property type="entry name" value="TrpB-like_PALP_sf"/>
</dbReference>
<feature type="region of interest" description="Disordered" evidence="12">
    <location>
        <begin position="592"/>
        <end position="729"/>
    </location>
</feature>
<feature type="domain" description="ACT-like" evidence="14">
    <location>
        <begin position="765"/>
        <end position="826"/>
    </location>
</feature>
<keyword evidence="7" id="KW-0677">Repeat</keyword>
<feature type="compositionally biased region" description="Polar residues" evidence="12">
    <location>
        <begin position="630"/>
        <end position="644"/>
    </location>
</feature>
<evidence type="ECO:0000256" key="3">
    <source>
        <dbReference type="ARBA" id="ARBA00004810"/>
    </source>
</evidence>
<evidence type="ECO:0000256" key="7">
    <source>
        <dbReference type="ARBA" id="ARBA00022737"/>
    </source>
</evidence>
<dbReference type="CDD" id="cd01562">
    <property type="entry name" value="Thr-dehyd"/>
    <property type="match status" value="1"/>
</dbReference>
<evidence type="ECO:0000256" key="1">
    <source>
        <dbReference type="ARBA" id="ARBA00001274"/>
    </source>
</evidence>
<dbReference type="SUPFAM" id="SSF55021">
    <property type="entry name" value="ACT-like"/>
    <property type="match status" value="1"/>
</dbReference>